<gene>
    <name evidence="2" type="ORF">GWI33_001130</name>
</gene>
<evidence type="ECO:0000256" key="1">
    <source>
        <dbReference type="SAM" id="MobiDB-lite"/>
    </source>
</evidence>
<dbReference type="EMBL" id="JAACXV010019386">
    <property type="protein sequence ID" value="KAF7263793.1"/>
    <property type="molecule type" value="Genomic_DNA"/>
</dbReference>
<organism evidence="2 3">
    <name type="scientific">Rhynchophorus ferrugineus</name>
    <name type="common">Red palm weevil</name>
    <name type="synonym">Curculio ferrugineus</name>
    <dbReference type="NCBI Taxonomy" id="354439"/>
    <lineage>
        <taxon>Eukaryota</taxon>
        <taxon>Metazoa</taxon>
        <taxon>Ecdysozoa</taxon>
        <taxon>Arthropoda</taxon>
        <taxon>Hexapoda</taxon>
        <taxon>Insecta</taxon>
        <taxon>Pterygota</taxon>
        <taxon>Neoptera</taxon>
        <taxon>Endopterygota</taxon>
        <taxon>Coleoptera</taxon>
        <taxon>Polyphaga</taxon>
        <taxon>Cucujiformia</taxon>
        <taxon>Curculionidae</taxon>
        <taxon>Dryophthorinae</taxon>
        <taxon>Rhynchophorus</taxon>
    </lineage>
</organism>
<sequence length="106" mass="12073">MSPVNDGALKIENQPDQNANQARSKLNLEGLRGKTGEDRTADDNGFKKATSVYSSPTITCSPSPCIFSEDFNGCLRGRYIFRIFLRLKYRQICEFLENLQLNREFC</sequence>
<evidence type="ECO:0000313" key="2">
    <source>
        <dbReference type="EMBL" id="KAF7263793.1"/>
    </source>
</evidence>
<evidence type="ECO:0000313" key="3">
    <source>
        <dbReference type="Proteomes" id="UP000625711"/>
    </source>
</evidence>
<feature type="region of interest" description="Disordered" evidence="1">
    <location>
        <begin position="1"/>
        <end position="46"/>
    </location>
</feature>
<proteinExistence type="predicted"/>
<comment type="caution">
    <text evidence="2">The sequence shown here is derived from an EMBL/GenBank/DDBJ whole genome shotgun (WGS) entry which is preliminary data.</text>
</comment>
<dbReference type="AlphaFoldDB" id="A0A834HM36"/>
<keyword evidence="3" id="KW-1185">Reference proteome</keyword>
<feature type="compositionally biased region" description="Basic and acidic residues" evidence="1">
    <location>
        <begin position="31"/>
        <end position="46"/>
    </location>
</feature>
<accession>A0A834HM36</accession>
<dbReference type="Proteomes" id="UP000625711">
    <property type="component" value="Unassembled WGS sequence"/>
</dbReference>
<reference evidence="2" key="1">
    <citation type="submission" date="2020-08" db="EMBL/GenBank/DDBJ databases">
        <title>Genome sequencing and assembly of the red palm weevil Rhynchophorus ferrugineus.</title>
        <authorList>
            <person name="Dias G.B."/>
            <person name="Bergman C.M."/>
            <person name="Manee M."/>
        </authorList>
    </citation>
    <scope>NUCLEOTIDE SEQUENCE</scope>
    <source>
        <strain evidence="2">AA-2017</strain>
        <tissue evidence="2">Whole larva</tissue>
    </source>
</reference>
<name>A0A834HM36_RHYFE</name>
<protein>
    <submittedName>
        <fullName evidence="2">Uncharacterized protein</fullName>
    </submittedName>
</protein>
<feature type="compositionally biased region" description="Polar residues" evidence="1">
    <location>
        <begin position="14"/>
        <end position="24"/>
    </location>
</feature>